<proteinExistence type="predicted"/>
<feature type="non-terminal residue" evidence="2">
    <location>
        <position position="1"/>
    </location>
</feature>
<gene>
    <name evidence="2" type="ORF">AVDCRST_MAG80-74</name>
</gene>
<organism evidence="2">
    <name type="scientific">uncultured Rubrobacteraceae bacterium</name>
    <dbReference type="NCBI Taxonomy" id="349277"/>
    <lineage>
        <taxon>Bacteria</taxon>
        <taxon>Bacillati</taxon>
        <taxon>Actinomycetota</taxon>
        <taxon>Rubrobacteria</taxon>
        <taxon>Rubrobacterales</taxon>
        <taxon>Rubrobacteraceae</taxon>
        <taxon>environmental samples</taxon>
    </lineage>
</organism>
<name>A0A6J4PVS7_9ACTN</name>
<accession>A0A6J4PVS7</accession>
<evidence type="ECO:0000256" key="1">
    <source>
        <dbReference type="SAM" id="MobiDB-lite"/>
    </source>
</evidence>
<reference evidence="2" key="1">
    <citation type="submission" date="2020-02" db="EMBL/GenBank/DDBJ databases">
        <authorList>
            <person name="Meier V. D."/>
        </authorList>
    </citation>
    <scope>NUCLEOTIDE SEQUENCE</scope>
    <source>
        <strain evidence="2">AVDCRST_MAG80</strain>
    </source>
</reference>
<feature type="compositionally biased region" description="Basic and acidic residues" evidence="1">
    <location>
        <begin position="13"/>
        <end position="25"/>
    </location>
</feature>
<evidence type="ECO:0000313" key="2">
    <source>
        <dbReference type="EMBL" id="CAA9423170.1"/>
    </source>
</evidence>
<dbReference type="AlphaFoldDB" id="A0A6J4PVS7"/>
<dbReference type="EMBL" id="CADCVC010000007">
    <property type="protein sequence ID" value="CAA9423170.1"/>
    <property type="molecule type" value="Genomic_DNA"/>
</dbReference>
<feature type="non-terminal residue" evidence="2">
    <location>
        <position position="49"/>
    </location>
</feature>
<feature type="region of interest" description="Disordered" evidence="1">
    <location>
        <begin position="1"/>
        <end position="49"/>
    </location>
</feature>
<sequence length="49" mass="4937">LVGLPSGVQEAQGRGDAHRAGDDLRGTLLSDAAPRAPAAWGTGRGRDAL</sequence>
<protein>
    <submittedName>
        <fullName evidence="2">Uncharacterized protein</fullName>
    </submittedName>
</protein>